<evidence type="ECO:0000313" key="1">
    <source>
        <dbReference type="EMBL" id="KAJ9126855.1"/>
    </source>
</evidence>
<organism evidence="1 2">
    <name type="scientific">Naganishia onofrii</name>
    <dbReference type="NCBI Taxonomy" id="1851511"/>
    <lineage>
        <taxon>Eukaryota</taxon>
        <taxon>Fungi</taxon>
        <taxon>Dikarya</taxon>
        <taxon>Basidiomycota</taxon>
        <taxon>Agaricomycotina</taxon>
        <taxon>Tremellomycetes</taxon>
        <taxon>Filobasidiales</taxon>
        <taxon>Filobasidiaceae</taxon>
        <taxon>Naganishia</taxon>
    </lineage>
</organism>
<protein>
    <submittedName>
        <fullName evidence="1">Uncharacterized protein</fullName>
    </submittedName>
</protein>
<sequence>MGANLKNLQNEIQSEQALIKKLEENQEVEMRKNGHDEIQRRRHDLMQKKAGHQTMLEKIEREIPIVESTLKEIYERRSRIQQQLTELQEDRQEAQSRVQQLEMQLNALRQRQGGGDPLSAFGRNIRAVYDAIDRAQWVHSKPIGPLGTHVSIKQGEAPYQRLLDTMLAGTLTSWAVRDGRDKRTLLQIFQQCIARSGT</sequence>
<dbReference type="EMBL" id="JASBWV010000004">
    <property type="protein sequence ID" value="KAJ9126855.1"/>
    <property type="molecule type" value="Genomic_DNA"/>
</dbReference>
<gene>
    <name evidence="1" type="ORF">QFC24_001889</name>
</gene>
<proteinExistence type="predicted"/>
<accession>A0ACC2XU09</accession>
<evidence type="ECO:0000313" key="2">
    <source>
        <dbReference type="Proteomes" id="UP001234202"/>
    </source>
</evidence>
<comment type="caution">
    <text evidence="1">The sequence shown here is derived from an EMBL/GenBank/DDBJ whole genome shotgun (WGS) entry which is preliminary data.</text>
</comment>
<keyword evidence="2" id="KW-1185">Reference proteome</keyword>
<dbReference type="Proteomes" id="UP001234202">
    <property type="component" value="Unassembled WGS sequence"/>
</dbReference>
<reference evidence="1" key="1">
    <citation type="submission" date="2023-04" db="EMBL/GenBank/DDBJ databases">
        <title>Draft Genome sequencing of Naganishia species isolated from polar environments using Oxford Nanopore Technology.</title>
        <authorList>
            <person name="Leo P."/>
            <person name="Venkateswaran K."/>
        </authorList>
    </citation>
    <scope>NUCLEOTIDE SEQUENCE</scope>
    <source>
        <strain evidence="1">DBVPG 5303</strain>
    </source>
</reference>
<name>A0ACC2XU09_9TREE</name>